<comment type="caution">
    <text evidence="6">The sequence shown here is derived from an EMBL/GenBank/DDBJ whole genome shotgun (WGS) entry which is preliminary data.</text>
</comment>
<dbReference type="SUPFAM" id="SSF51316">
    <property type="entry name" value="Mss4-like"/>
    <property type="match status" value="1"/>
</dbReference>
<dbReference type="GO" id="GO:0046872">
    <property type="term" value="F:metal ion binding"/>
    <property type="evidence" value="ECO:0007669"/>
    <property type="project" value="UniProtKB-KW"/>
</dbReference>
<evidence type="ECO:0000256" key="4">
    <source>
        <dbReference type="ARBA" id="ARBA00023239"/>
    </source>
</evidence>
<dbReference type="OrthoDB" id="9985472at2759"/>
<evidence type="ECO:0000259" key="5">
    <source>
        <dbReference type="PROSITE" id="PS51891"/>
    </source>
</evidence>
<keyword evidence="3" id="KW-0862">Zinc</keyword>
<evidence type="ECO:0000256" key="1">
    <source>
        <dbReference type="ARBA" id="ARBA00005495"/>
    </source>
</evidence>
<dbReference type="PANTHER" id="PTHR33337:SF39">
    <property type="entry name" value="DUF636 DOMAIN PROTEIN (AFU_ORTHOLOGUE AFUA_6G11530)"/>
    <property type="match status" value="1"/>
</dbReference>
<sequence>MSAEKTYHASCLCSAVKFTLVGDPFHFVICNCRNCKKAAGSAFMANIMFKPEQVSFTQGEDTVSEFQDCNTISGRALTRTFCSKCGAQLFLIPAARNMLITHPSLIEEEVAWVPKKESHPHDRWSWVKEIAFHPKQKPKL</sequence>
<organism evidence="6 7">
    <name type="scientific">Gymnopilus junonius</name>
    <name type="common">Spectacular rustgill mushroom</name>
    <name type="synonym">Gymnopilus spectabilis subsp. junonius</name>
    <dbReference type="NCBI Taxonomy" id="109634"/>
    <lineage>
        <taxon>Eukaryota</taxon>
        <taxon>Fungi</taxon>
        <taxon>Dikarya</taxon>
        <taxon>Basidiomycota</taxon>
        <taxon>Agaricomycotina</taxon>
        <taxon>Agaricomycetes</taxon>
        <taxon>Agaricomycetidae</taxon>
        <taxon>Agaricales</taxon>
        <taxon>Agaricineae</taxon>
        <taxon>Hymenogastraceae</taxon>
        <taxon>Gymnopilus</taxon>
    </lineage>
</organism>
<keyword evidence="4" id="KW-0456">Lyase</keyword>
<evidence type="ECO:0000313" key="6">
    <source>
        <dbReference type="EMBL" id="KAF8903442.1"/>
    </source>
</evidence>
<reference evidence="6" key="1">
    <citation type="submission" date="2020-11" db="EMBL/GenBank/DDBJ databases">
        <authorList>
            <consortium name="DOE Joint Genome Institute"/>
            <person name="Ahrendt S."/>
            <person name="Riley R."/>
            <person name="Andreopoulos W."/>
            <person name="LaButti K."/>
            <person name="Pangilinan J."/>
            <person name="Ruiz-duenas F.J."/>
            <person name="Barrasa J.M."/>
            <person name="Sanchez-Garcia M."/>
            <person name="Camarero S."/>
            <person name="Miyauchi S."/>
            <person name="Serrano A."/>
            <person name="Linde D."/>
            <person name="Babiker R."/>
            <person name="Drula E."/>
            <person name="Ayuso-Fernandez I."/>
            <person name="Pacheco R."/>
            <person name="Padilla G."/>
            <person name="Ferreira P."/>
            <person name="Barriuso J."/>
            <person name="Kellner H."/>
            <person name="Castanera R."/>
            <person name="Alfaro M."/>
            <person name="Ramirez L."/>
            <person name="Pisabarro A.G."/>
            <person name="Kuo A."/>
            <person name="Tritt A."/>
            <person name="Lipzen A."/>
            <person name="He G."/>
            <person name="Yan M."/>
            <person name="Ng V."/>
            <person name="Cullen D."/>
            <person name="Martin F."/>
            <person name="Rosso M.-N."/>
            <person name="Henrissat B."/>
            <person name="Hibbett D."/>
            <person name="Martinez A.T."/>
            <person name="Grigoriev I.V."/>
        </authorList>
    </citation>
    <scope>NUCLEOTIDE SEQUENCE</scope>
    <source>
        <strain evidence="6">AH 44721</strain>
    </source>
</reference>
<dbReference type="PROSITE" id="PS51891">
    <property type="entry name" value="CENP_V_GFA"/>
    <property type="match status" value="1"/>
</dbReference>
<evidence type="ECO:0000256" key="2">
    <source>
        <dbReference type="ARBA" id="ARBA00022723"/>
    </source>
</evidence>
<accession>A0A9P5TPL7</accession>
<keyword evidence="2" id="KW-0479">Metal-binding</keyword>
<dbReference type="AlphaFoldDB" id="A0A9P5TPL7"/>
<dbReference type="GO" id="GO:0016846">
    <property type="term" value="F:carbon-sulfur lyase activity"/>
    <property type="evidence" value="ECO:0007669"/>
    <property type="project" value="InterPro"/>
</dbReference>
<dbReference type="InterPro" id="IPR006913">
    <property type="entry name" value="CENP-V/GFA"/>
</dbReference>
<dbReference type="Pfam" id="PF04828">
    <property type="entry name" value="GFA"/>
    <property type="match status" value="1"/>
</dbReference>
<feature type="domain" description="CENP-V/GFA" evidence="5">
    <location>
        <begin position="7"/>
        <end position="136"/>
    </location>
</feature>
<name>A0A9P5TPL7_GYMJU</name>
<dbReference type="InterPro" id="IPR011057">
    <property type="entry name" value="Mss4-like_sf"/>
</dbReference>
<dbReference type="PANTHER" id="PTHR33337">
    <property type="entry name" value="GFA DOMAIN-CONTAINING PROTEIN"/>
    <property type="match status" value="1"/>
</dbReference>
<proteinExistence type="inferred from homology"/>
<keyword evidence="7" id="KW-1185">Reference proteome</keyword>
<evidence type="ECO:0000313" key="7">
    <source>
        <dbReference type="Proteomes" id="UP000724874"/>
    </source>
</evidence>
<dbReference type="EMBL" id="JADNYJ010000030">
    <property type="protein sequence ID" value="KAF8903442.1"/>
    <property type="molecule type" value="Genomic_DNA"/>
</dbReference>
<comment type="similarity">
    <text evidence="1">Belongs to the Gfa family.</text>
</comment>
<protein>
    <submittedName>
        <fullName evidence="6">DUF636 domain-containing protein</fullName>
    </submittedName>
</protein>
<dbReference type="Gene3D" id="3.90.1590.10">
    <property type="entry name" value="glutathione-dependent formaldehyde- activating enzyme (gfa)"/>
    <property type="match status" value="1"/>
</dbReference>
<gene>
    <name evidence="6" type="ORF">CPB84DRAFT_1728215</name>
</gene>
<dbReference type="Proteomes" id="UP000724874">
    <property type="component" value="Unassembled WGS sequence"/>
</dbReference>
<evidence type="ECO:0000256" key="3">
    <source>
        <dbReference type="ARBA" id="ARBA00022833"/>
    </source>
</evidence>